<sequence length="466" mass="49744">MGTEDSVETLVIGAGPGGYVAAIRAAQLGQKVMITDKSKLGGVCLNAGCIPSKALIEAGQKYKIPETSHTMGIRFKKPELNVKELRGWKNSIVKRLTDGVSGLLKANNVMITPGKVSFVNENTVLIKNEQGQSKVKFNSCIIATGSRPVEIPTIPNGKRIITSDKALDFNELPSKMNIVGGGYIGIELGTVFSNFGVEVTIIEAGERILPGFSEDMAALVSKKLIDRPNVTIMTNTAVESAIENDEDVQVTVSANDTTHVLDGEYLLVTVGRKPNSDTLELQNAGIERDKKGFIPVNQQCQTNQKHIFAIGDLTEGPALAHKASLQGKIAVEAINGEMNDFTDYHIPAIVFSEPQLAVVGLTGPQAEEKGYNIETVSFPFTANGRAMTTKEEEGFTRLIIDKEDGTLLGAETAGPNASELINKLTVSIQAGLTAEDLSLTVHAHPTLGETIMEAGDKALGTPVHII</sequence>
<dbReference type="PRINTS" id="PR00368">
    <property type="entry name" value="FADPNR"/>
</dbReference>
<dbReference type="PANTHER" id="PTHR22912:SF160">
    <property type="entry name" value="DIHYDROLIPOYL DEHYDROGENASE"/>
    <property type="match status" value="1"/>
</dbReference>
<evidence type="ECO:0000256" key="4">
    <source>
        <dbReference type="ARBA" id="ARBA00022630"/>
    </source>
</evidence>
<evidence type="ECO:0000256" key="7">
    <source>
        <dbReference type="ARBA" id="ARBA00023027"/>
    </source>
</evidence>
<feature type="binding site" evidence="12">
    <location>
        <position position="312"/>
    </location>
    <ligand>
        <name>FAD</name>
        <dbReference type="ChEBI" id="CHEBI:57692"/>
    </ligand>
</feature>
<dbReference type="GO" id="GO:0050660">
    <property type="term" value="F:flavin adenine dinucleotide binding"/>
    <property type="evidence" value="ECO:0007669"/>
    <property type="project" value="InterPro"/>
</dbReference>
<feature type="domain" description="FAD/NAD(P)-binding" evidence="16">
    <location>
        <begin position="9"/>
        <end position="327"/>
    </location>
</feature>
<keyword evidence="8" id="KW-1015">Disulfide bond</keyword>
<dbReference type="STRING" id="930129.SAMN05216352_105181"/>
<feature type="active site" description="Proton acceptor" evidence="11">
    <location>
        <position position="444"/>
    </location>
</feature>
<keyword evidence="4 14" id="KW-0285">Flavoprotein</keyword>
<keyword evidence="7 12" id="KW-0520">NAD</keyword>
<dbReference type="NCBIfam" id="TIGR01350">
    <property type="entry name" value="lipoamide_DH"/>
    <property type="match status" value="1"/>
</dbReference>
<dbReference type="Proteomes" id="UP000199017">
    <property type="component" value="Unassembled WGS sequence"/>
</dbReference>
<dbReference type="InterPro" id="IPR023753">
    <property type="entry name" value="FAD/NAD-binding_dom"/>
</dbReference>
<dbReference type="EMBL" id="FNDU01000005">
    <property type="protein sequence ID" value="SDI17873.1"/>
    <property type="molecule type" value="Genomic_DNA"/>
</dbReference>
<dbReference type="SUPFAM" id="SSF55424">
    <property type="entry name" value="FAD/NAD-linked reductases, dimerisation (C-terminal) domain"/>
    <property type="match status" value="1"/>
</dbReference>
<dbReference type="Gene3D" id="3.30.390.30">
    <property type="match status" value="1"/>
</dbReference>
<feature type="domain" description="Pyridine nucleotide-disulphide oxidoreductase dimerisation" evidence="15">
    <location>
        <begin position="346"/>
        <end position="454"/>
    </location>
</feature>
<evidence type="ECO:0000256" key="8">
    <source>
        <dbReference type="ARBA" id="ARBA00023157"/>
    </source>
</evidence>
<comment type="similarity">
    <text evidence="1 14">Belongs to the class-I pyridine nucleotide-disulfide oxidoreductase family.</text>
</comment>
<protein>
    <recommendedName>
        <fullName evidence="3 14">Dihydrolipoyl dehydrogenase</fullName>
        <ecNumber evidence="2 14">1.8.1.4</ecNumber>
    </recommendedName>
</protein>
<evidence type="ECO:0000313" key="18">
    <source>
        <dbReference type="Proteomes" id="UP000199017"/>
    </source>
</evidence>
<dbReference type="EC" id="1.8.1.4" evidence="2 14"/>
<dbReference type="InterPro" id="IPR006258">
    <property type="entry name" value="Lipoamide_DH"/>
</dbReference>
<dbReference type="Pfam" id="PF02852">
    <property type="entry name" value="Pyr_redox_dim"/>
    <property type="match status" value="1"/>
</dbReference>
<evidence type="ECO:0000256" key="2">
    <source>
        <dbReference type="ARBA" id="ARBA00012608"/>
    </source>
</evidence>
<dbReference type="InterPro" id="IPR012999">
    <property type="entry name" value="Pyr_OxRdtase_I_AS"/>
</dbReference>
<dbReference type="InterPro" id="IPR036188">
    <property type="entry name" value="FAD/NAD-bd_sf"/>
</dbReference>
<keyword evidence="18" id="KW-1185">Reference proteome</keyword>
<name>A0A1G8IG76_9BACI</name>
<keyword evidence="6 14" id="KW-0560">Oxidoreductase</keyword>
<dbReference type="OrthoDB" id="9800167at2"/>
<dbReference type="AlphaFoldDB" id="A0A1G8IG76"/>
<keyword evidence="5 12" id="KW-0274">FAD</keyword>
<evidence type="ECO:0000256" key="3">
    <source>
        <dbReference type="ARBA" id="ARBA00016961"/>
    </source>
</evidence>
<dbReference type="InterPro" id="IPR016156">
    <property type="entry name" value="FAD/NAD-linked_Rdtase_dimer_sf"/>
</dbReference>
<evidence type="ECO:0000256" key="10">
    <source>
        <dbReference type="ARBA" id="ARBA00049187"/>
    </source>
</evidence>
<accession>A0A1G8IG76</accession>
<evidence type="ECO:0000259" key="15">
    <source>
        <dbReference type="Pfam" id="PF02852"/>
    </source>
</evidence>
<feature type="disulfide bond" description="Redox-active" evidence="13">
    <location>
        <begin position="44"/>
        <end position="49"/>
    </location>
</feature>
<comment type="cofactor">
    <cofactor evidence="12 14">
        <name>FAD</name>
        <dbReference type="ChEBI" id="CHEBI:57692"/>
    </cofactor>
    <text evidence="12 14">Binds 1 FAD per subunit.</text>
</comment>
<evidence type="ECO:0000256" key="13">
    <source>
        <dbReference type="PIRSR" id="PIRSR000350-4"/>
    </source>
</evidence>
<comment type="miscellaneous">
    <text evidence="14">The active site is a redox-active disulfide bond.</text>
</comment>
<organism evidence="17 18">
    <name type="scientific">Alteribacillus bidgolensis</name>
    <dbReference type="NCBI Taxonomy" id="930129"/>
    <lineage>
        <taxon>Bacteria</taxon>
        <taxon>Bacillati</taxon>
        <taxon>Bacillota</taxon>
        <taxon>Bacilli</taxon>
        <taxon>Bacillales</taxon>
        <taxon>Bacillaceae</taxon>
        <taxon>Alteribacillus</taxon>
    </lineage>
</organism>
<dbReference type="RefSeq" id="WP_091584534.1">
    <property type="nucleotide sequence ID" value="NZ_FNDU01000005.1"/>
</dbReference>
<gene>
    <name evidence="17" type="ORF">SAMN05216352_105181</name>
</gene>
<dbReference type="Pfam" id="PF07992">
    <property type="entry name" value="Pyr_redox_2"/>
    <property type="match status" value="1"/>
</dbReference>
<evidence type="ECO:0000256" key="6">
    <source>
        <dbReference type="ARBA" id="ARBA00023002"/>
    </source>
</evidence>
<keyword evidence="12" id="KW-0547">Nucleotide-binding</keyword>
<evidence type="ECO:0000259" key="16">
    <source>
        <dbReference type="Pfam" id="PF07992"/>
    </source>
</evidence>
<dbReference type="InterPro" id="IPR050151">
    <property type="entry name" value="Class-I_Pyr_Nuc-Dis_Oxidored"/>
</dbReference>
<dbReference type="SUPFAM" id="SSF51905">
    <property type="entry name" value="FAD/NAD(P)-binding domain"/>
    <property type="match status" value="1"/>
</dbReference>
<dbReference type="PANTHER" id="PTHR22912">
    <property type="entry name" value="DISULFIDE OXIDOREDUCTASE"/>
    <property type="match status" value="1"/>
</dbReference>
<evidence type="ECO:0000256" key="1">
    <source>
        <dbReference type="ARBA" id="ARBA00007532"/>
    </source>
</evidence>
<dbReference type="PROSITE" id="PS00076">
    <property type="entry name" value="PYRIDINE_REDOX_1"/>
    <property type="match status" value="1"/>
</dbReference>
<dbReference type="FunFam" id="3.30.390.30:FF:000001">
    <property type="entry name" value="Dihydrolipoyl dehydrogenase"/>
    <property type="match status" value="1"/>
</dbReference>
<dbReference type="Gene3D" id="3.50.50.60">
    <property type="entry name" value="FAD/NAD(P)-binding domain"/>
    <property type="match status" value="2"/>
</dbReference>
<evidence type="ECO:0000256" key="11">
    <source>
        <dbReference type="PIRSR" id="PIRSR000350-2"/>
    </source>
</evidence>
<feature type="binding site" evidence="12">
    <location>
        <position position="53"/>
    </location>
    <ligand>
        <name>FAD</name>
        <dbReference type="ChEBI" id="CHEBI:57692"/>
    </ligand>
</feature>
<dbReference type="GO" id="GO:0004148">
    <property type="term" value="F:dihydrolipoyl dehydrogenase (NADH) activity"/>
    <property type="evidence" value="ECO:0007669"/>
    <property type="project" value="UniProtKB-EC"/>
</dbReference>
<comment type="catalytic activity">
    <reaction evidence="10 14">
        <text>N(6)-[(R)-dihydrolipoyl]-L-lysyl-[protein] + NAD(+) = N(6)-[(R)-lipoyl]-L-lysyl-[protein] + NADH + H(+)</text>
        <dbReference type="Rhea" id="RHEA:15045"/>
        <dbReference type="Rhea" id="RHEA-COMP:10474"/>
        <dbReference type="Rhea" id="RHEA-COMP:10475"/>
        <dbReference type="ChEBI" id="CHEBI:15378"/>
        <dbReference type="ChEBI" id="CHEBI:57540"/>
        <dbReference type="ChEBI" id="CHEBI:57945"/>
        <dbReference type="ChEBI" id="CHEBI:83099"/>
        <dbReference type="ChEBI" id="CHEBI:83100"/>
        <dbReference type="EC" id="1.8.1.4"/>
    </reaction>
</comment>
<dbReference type="PIRSF" id="PIRSF000350">
    <property type="entry name" value="Mercury_reductase_MerA"/>
    <property type="match status" value="1"/>
</dbReference>
<dbReference type="InterPro" id="IPR001100">
    <property type="entry name" value="Pyr_nuc-diS_OxRdtase"/>
</dbReference>
<dbReference type="GO" id="GO:0006103">
    <property type="term" value="P:2-oxoglutarate metabolic process"/>
    <property type="evidence" value="ECO:0007669"/>
    <property type="project" value="TreeGrafter"/>
</dbReference>
<evidence type="ECO:0000313" key="17">
    <source>
        <dbReference type="EMBL" id="SDI17873.1"/>
    </source>
</evidence>
<feature type="binding site" evidence="12">
    <location>
        <begin position="144"/>
        <end position="146"/>
    </location>
    <ligand>
        <name>FAD</name>
        <dbReference type="ChEBI" id="CHEBI:57692"/>
    </ligand>
</feature>
<dbReference type="PRINTS" id="PR00411">
    <property type="entry name" value="PNDRDTASEI"/>
</dbReference>
<evidence type="ECO:0000256" key="9">
    <source>
        <dbReference type="ARBA" id="ARBA00023284"/>
    </source>
</evidence>
<dbReference type="InterPro" id="IPR004099">
    <property type="entry name" value="Pyr_nucl-diS_OxRdtase_dimer"/>
</dbReference>
<feature type="binding site" evidence="12">
    <location>
        <begin position="180"/>
        <end position="187"/>
    </location>
    <ligand>
        <name>NAD(+)</name>
        <dbReference type="ChEBI" id="CHEBI:57540"/>
    </ligand>
</feature>
<feature type="binding site" evidence="12">
    <location>
        <position position="271"/>
    </location>
    <ligand>
        <name>NAD(+)</name>
        <dbReference type="ChEBI" id="CHEBI:57540"/>
    </ligand>
</feature>
<reference evidence="17 18" key="1">
    <citation type="submission" date="2016-10" db="EMBL/GenBank/DDBJ databases">
        <authorList>
            <person name="de Groot N.N."/>
        </authorList>
    </citation>
    <scope>NUCLEOTIDE SEQUENCE [LARGE SCALE GENOMIC DNA]</scope>
    <source>
        <strain evidence="18">P4B,CCM 7963,CECT 7998,DSM 25260,IBRC-M 10614,KCTC 13821</strain>
    </source>
</reference>
<keyword evidence="9 14" id="KW-0676">Redox-active center</keyword>
<feature type="binding site" evidence="12">
    <location>
        <position position="203"/>
    </location>
    <ligand>
        <name>NAD(+)</name>
        <dbReference type="ChEBI" id="CHEBI:57540"/>
    </ligand>
</feature>
<proteinExistence type="inferred from homology"/>
<evidence type="ECO:0000256" key="14">
    <source>
        <dbReference type="RuleBase" id="RU003692"/>
    </source>
</evidence>
<evidence type="ECO:0000256" key="12">
    <source>
        <dbReference type="PIRSR" id="PIRSR000350-3"/>
    </source>
</evidence>
<evidence type="ECO:0000256" key="5">
    <source>
        <dbReference type="ARBA" id="ARBA00022827"/>
    </source>
</evidence>